<name>A0A975IC92_9SPIR</name>
<dbReference type="EMBL" id="CP054257">
    <property type="protein sequence ID" value="QTQ11532.1"/>
    <property type="molecule type" value="Genomic_DNA"/>
</dbReference>
<dbReference type="Pfam" id="PF00891">
    <property type="entry name" value="Methyltransf_2"/>
    <property type="match status" value="1"/>
</dbReference>
<evidence type="ECO:0000259" key="1">
    <source>
        <dbReference type="Pfam" id="PF00891"/>
    </source>
</evidence>
<dbReference type="Gene3D" id="1.10.10.10">
    <property type="entry name" value="Winged helix-like DNA-binding domain superfamily/Winged helix DNA-binding domain"/>
    <property type="match status" value="1"/>
</dbReference>
<dbReference type="GO" id="GO:0008171">
    <property type="term" value="F:O-methyltransferase activity"/>
    <property type="evidence" value="ECO:0007669"/>
    <property type="project" value="InterPro"/>
</dbReference>
<reference evidence="2" key="1">
    <citation type="submission" date="2020-05" db="EMBL/GenBank/DDBJ databases">
        <authorList>
            <person name="Zeng H."/>
            <person name="Chan Y.K."/>
            <person name="Watt R.M."/>
        </authorList>
    </citation>
    <scope>NUCLEOTIDE SEQUENCE</scope>
    <source>
        <strain evidence="2">ATCC 700773</strain>
    </source>
</reference>
<dbReference type="InterPro" id="IPR036388">
    <property type="entry name" value="WH-like_DNA-bd_sf"/>
</dbReference>
<dbReference type="AlphaFoldDB" id="A0A975IC92"/>
<feature type="domain" description="O-methyltransferase C-terminal" evidence="1">
    <location>
        <begin position="142"/>
        <end position="276"/>
    </location>
</feature>
<sequence>MKSVLKYYTKLDALLDAQIFFIALELDMFTVLSNGKTAEELAEVISCNAGKYGSLNLGNAQSLKVFLDVLTAQGLIILDGNRYCNTGKTQRFLSRSSLSYIGDVLLYRKRLSDICNEAEVVSDNPSSCPVFDFTEMARITAKEISILRKQPLLTLIKELGIMPKKVLDLGGGSGALLIAIAESYTKCEGVLFEQKDVAAIARRFIADSPAKNRIAIMEGNFLSDDIGGGYDFIIASGIFPFVPEMIEPFVKKISDALQEGGLLLVYDTAFAAEKDKARYAARWLKGNLRRKNQQLRRRALRDENFRINKALLKEILISALNSVSLKAITKGTDGLYPFIVFRKVCDDK</sequence>
<dbReference type="Gene3D" id="3.40.50.150">
    <property type="entry name" value="Vaccinia Virus protein VP39"/>
    <property type="match status" value="1"/>
</dbReference>
<dbReference type="SUPFAM" id="SSF53335">
    <property type="entry name" value="S-adenosyl-L-methionine-dependent methyltransferases"/>
    <property type="match status" value="1"/>
</dbReference>
<dbReference type="InterPro" id="IPR001077">
    <property type="entry name" value="COMT_C"/>
</dbReference>
<proteinExistence type="predicted"/>
<evidence type="ECO:0000313" key="2">
    <source>
        <dbReference type="EMBL" id="QTQ11532.1"/>
    </source>
</evidence>
<accession>A0A975IC92</accession>
<organism evidence="2 3">
    <name type="scientific">Treponema parvum</name>
    <dbReference type="NCBI Taxonomy" id="138851"/>
    <lineage>
        <taxon>Bacteria</taxon>
        <taxon>Pseudomonadati</taxon>
        <taxon>Spirochaetota</taxon>
        <taxon>Spirochaetia</taxon>
        <taxon>Spirochaetales</taxon>
        <taxon>Treponemataceae</taxon>
        <taxon>Treponema</taxon>
    </lineage>
</organism>
<protein>
    <submittedName>
        <fullName evidence="2">Methyltransferase domain-containing protein</fullName>
    </submittedName>
</protein>
<dbReference type="RefSeq" id="WP_210118327.1">
    <property type="nucleotide sequence ID" value="NZ_CP054257.1"/>
</dbReference>
<dbReference type="GO" id="GO:0032259">
    <property type="term" value="P:methylation"/>
    <property type="evidence" value="ECO:0007669"/>
    <property type="project" value="UniProtKB-KW"/>
</dbReference>
<keyword evidence="2" id="KW-0808">Transferase</keyword>
<dbReference type="InterPro" id="IPR029063">
    <property type="entry name" value="SAM-dependent_MTases_sf"/>
</dbReference>
<evidence type="ECO:0000313" key="3">
    <source>
        <dbReference type="Proteomes" id="UP000671995"/>
    </source>
</evidence>
<dbReference type="CDD" id="cd02440">
    <property type="entry name" value="AdoMet_MTases"/>
    <property type="match status" value="1"/>
</dbReference>
<gene>
    <name evidence="2" type="ORF">HRI96_04520</name>
</gene>
<dbReference type="Proteomes" id="UP000671995">
    <property type="component" value="Chromosome"/>
</dbReference>
<keyword evidence="2" id="KW-0489">Methyltransferase</keyword>
<reference evidence="2" key="2">
    <citation type="journal article" date="2021" name="Microbiol. Resour. Announc.">
        <title>Complete Genome Sequences of Three Human Oral Treponema parvum Isolates.</title>
        <authorList>
            <person name="Zeng H."/>
            <person name="Watt R.M."/>
        </authorList>
    </citation>
    <scope>NUCLEOTIDE SEQUENCE</scope>
    <source>
        <strain evidence="2">ATCC 700773</strain>
    </source>
</reference>